<reference evidence="6 7" key="1">
    <citation type="submission" date="2024-08" db="EMBL/GenBank/DDBJ databases">
        <title>Gnathostoma spinigerum genome.</title>
        <authorList>
            <person name="Gonzalez-Bertolin B."/>
            <person name="Monzon S."/>
            <person name="Zaballos A."/>
            <person name="Jimenez P."/>
            <person name="Dekumyoy P."/>
            <person name="Varona S."/>
            <person name="Cuesta I."/>
            <person name="Sumanam S."/>
            <person name="Adisakwattana P."/>
            <person name="Gasser R.B."/>
            <person name="Hernandez-Gonzalez A."/>
            <person name="Young N.D."/>
            <person name="Perteguer M.J."/>
        </authorList>
    </citation>
    <scope>NUCLEOTIDE SEQUENCE [LARGE SCALE GENOMIC DNA]</scope>
    <source>
        <strain evidence="6">AL3</strain>
        <tissue evidence="6">Liver</tissue>
    </source>
</reference>
<feature type="region of interest" description="Disordered" evidence="4">
    <location>
        <begin position="39"/>
        <end position="58"/>
    </location>
</feature>
<comment type="subunit">
    <text evidence="1">Self-associates forming complexes of several hundred monomers.</text>
</comment>
<keyword evidence="7" id="KW-1185">Reference proteome</keyword>
<dbReference type="EMBL" id="JBGFUD010003355">
    <property type="protein sequence ID" value="MFH4978628.1"/>
    <property type="molecule type" value="Genomic_DNA"/>
</dbReference>
<gene>
    <name evidence="6" type="ORF">AB6A40_005337</name>
</gene>
<dbReference type="AlphaFoldDB" id="A0ABD6ENS0"/>
<name>A0ABD6ENS0_9BILA</name>
<organism evidence="6 7">
    <name type="scientific">Gnathostoma spinigerum</name>
    <dbReference type="NCBI Taxonomy" id="75299"/>
    <lineage>
        <taxon>Eukaryota</taxon>
        <taxon>Metazoa</taxon>
        <taxon>Ecdysozoa</taxon>
        <taxon>Nematoda</taxon>
        <taxon>Chromadorea</taxon>
        <taxon>Rhabditida</taxon>
        <taxon>Spirurina</taxon>
        <taxon>Gnathostomatomorpha</taxon>
        <taxon>Gnathostomatoidea</taxon>
        <taxon>Gnathostomatidae</taxon>
        <taxon>Gnathostoma</taxon>
    </lineage>
</organism>
<sequence>MPFAVKGYGESEIFVPFKSSNKVALYEVGRMRYRHKSMNGRCERSETQVGVSKMGSDVRESNMSPAFALRLMQEVHQSKMVFTFAGNKSEGRRFKRMEWVAIANKMNSIFGTNFTVTQVIKKVKNLKSSARKKYRLSRSLKDISSESVYFTSAERFIIENMCYDLETDYSFQPYEDSRRSLDQRTIDNSKNSSSTTLFDRFLKEESSSCQPNAIFNKLIKSEAPSPQRYDSERPEANDHLNTDDAYSNDPESEEVGGLIGRSTPSPPPGPSTGSSGTATFAAVAKGPILTPMMMAACSSSEQSVHWPGEFSLNFIELSILFQFLLYLLSPYCCRYCRKCL</sequence>
<dbReference type="Pfam" id="PF13873">
    <property type="entry name" value="Myb_DNA-bind_5"/>
    <property type="match status" value="1"/>
</dbReference>
<evidence type="ECO:0000256" key="3">
    <source>
        <dbReference type="ARBA" id="ARBA00025466"/>
    </source>
</evidence>
<comment type="caution">
    <text evidence="6">The sequence shown here is derived from an EMBL/GenBank/DDBJ whole genome shotgun (WGS) entry which is preliminary data.</text>
</comment>
<evidence type="ECO:0000313" key="7">
    <source>
        <dbReference type="Proteomes" id="UP001608902"/>
    </source>
</evidence>
<evidence type="ECO:0000256" key="1">
    <source>
        <dbReference type="ARBA" id="ARBA00011764"/>
    </source>
</evidence>
<evidence type="ECO:0000313" key="6">
    <source>
        <dbReference type="EMBL" id="MFH4978628.1"/>
    </source>
</evidence>
<feature type="region of interest" description="Disordered" evidence="4">
    <location>
        <begin position="220"/>
        <end position="277"/>
    </location>
</feature>
<evidence type="ECO:0000256" key="4">
    <source>
        <dbReference type="SAM" id="MobiDB-lite"/>
    </source>
</evidence>
<evidence type="ECO:0000259" key="5">
    <source>
        <dbReference type="Pfam" id="PF13873"/>
    </source>
</evidence>
<comment type="function">
    <text evidence="3">Involved in transvection phenomena (= synapsis-dependent gene expression), where the synaptic pairing of chromosomes carrying genes with which zeste interacts influences the expression of these genes. Zeste binds to DNA and stimulates transcription from a nearby promoter.</text>
</comment>
<feature type="compositionally biased region" description="Basic and acidic residues" evidence="4">
    <location>
        <begin position="229"/>
        <end position="242"/>
    </location>
</feature>
<feature type="domain" description="Myb/SANT-like DNA-binding" evidence="5">
    <location>
        <begin position="59"/>
        <end position="134"/>
    </location>
</feature>
<dbReference type="InterPro" id="IPR028002">
    <property type="entry name" value="Myb_DNA-bind_5"/>
</dbReference>
<protein>
    <recommendedName>
        <fullName evidence="2">Regulatory protein zeste</fullName>
    </recommendedName>
</protein>
<evidence type="ECO:0000256" key="2">
    <source>
        <dbReference type="ARBA" id="ARBA00016807"/>
    </source>
</evidence>
<proteinExistence type="predicted"/>
<accession>A0ABD6ENS0</accession>
<dbReference type="Proteomes" id="UP001608902">
    <property type="component" value="Unassembled WGS sequence"/>
</dbReference>